<gene>
    <name evidence="8" type="ORF">RM519_02540</name>
</gene>
<evidence type="ECO:0000313" key="9">
    <source>
        <dbReference type="Proteomes" id="UP001252186"/>
    </source>
</evidence>
<dbReference type="PANTHER" id="PTHR13710:SF105">
    <property type="entry name" value="ATP-DEPENDENT DNA HELICASE Q1"/>
    <property type="match status" value="1"/>
</dbReference>
<dbReference type="InterPro" id="IPR036397">
    <property type="entry name" value="RNaseH_sf"/>
</dbReference>
<keyword evidence="9" id="KW-1185">Reference proteome</keyword>
<feature type="region of interest" description="Disordered" evidence="6">
    <location>
        <begin position="90"/>
        <end position="111"/>
    </location>
</feature>
<dbReference type="GO" id="GO:0004386">
    <property type="term" value="F:helicase activity"/>
    <property type="evidence" value="ECO:0007669"/>
    <property type="project" value="UniProtKB-KW"/>
</dbReference>
<organism evidence="8 9">
    <name type="scientific">Urechidicola vernalis</name>
    <dbReference type="NCBI Taxonomy" id="3075600"/>
    <lineage>
        <taxon>Bacteria</taxon>
        <taxon>Pseudomonadati</taxon>
        <taxon>Bacteroidota</taxon>
        <taxon>Flavobacteriia</taxon>
        <taxon>Flavobacteriales</taxon>
        <taxon>Flavobacteriaceae</taxon>
        <taxon>Urechidicola</taxon>
    </lineage>
</organism>
<dbReference type="SUPFAM" id="SSF52540">
    <property type="entry name" value="P-loop containing nucleoside triphosphate hydrolases"/>
    <property type="match status" value="1"/>
</dbReference>
<reference evidence="8 9" key="1">
    <citation type="submission" date="2023-09" db="EMBL/GenBank/DDBJ databases">
        <authorList>
            <person name="Rey-Velasco X."/>
        </authorList>
    </citation>
    <scope>NUCLEOTIDE SEQUENCE [LARGE SCALE GENOMIC DNA]</scope>
    <source>
        <strain evidence="8 9">P050</strain>
    </source>
</reference>
<evidence type="ECO:0000313" key="8">
    <source>
        <dbReference type="EMBL" id="MDT0552114.1"/>
    </source>
</evidence>
<sequence length="1410" mass="164329">MNFQDLRRTYNIDLNQLGTILKKHRIKLNIQELSDIPKNWIDAINLELNKEIDEVKTKKSPISNKSGNGKEIKTQYKKLEGPKLANTIDLKQFEKPNKKKNTAKKSNTESHSNNKLNEYFYGYVKFIGSDERHAYVKRINDLNTISEINLREKDVNDYKLLDDCSNIIQGQIILCKATSKKFNNAKIKSSHLEGLIIRNGSTNKFVDCSSFNELKVINIDAVLRGFEVESTPVSIELRIVRNQFYCSKYPITPNLVTIEKKLGQLIDQILVKNKLTIFDKDIVRAYRESYSEKFDYTTTGLLQSDLESELYINDLRLLLIKWNDLNPRIITLRNLNNLERIPEYFDLWLEGLLILGFWEDHLIDALLQYAIILKGDFEHKFLSKLLLTHKKVILEGLTKLHNGNIIIDDIRHFETLKAIASSIRIKQEPEFVQKLKTKLSVRLSFELWATDGTGTFDKKNAINSFESFNIDTQKKILSELADDDLSSLLPLKSELLTPSVEKRLYKLILKNVAKELKCVCFDLESNGEDIHEIGWINNENKWKHFQEQSEIKDGLQFFNELTKNSNNFFVGHNIIEWDIPILNKFNVTINAEFVWDTLLVECFLSPEFTNYALITKHNAKDDSIVTLNLFLNQILRIIHSKEESLIHLFNYLPNKIVSQIKSLKNSFNFSWDPSNYLLSEKTEYFRPQTGLDPLVEELKENLRSSKNLNKLIIGSSGFKNEIIAVDNIKFHAISEISKHFYQLDRNKILEIDHSKFFIKNILLNFIDHNTNLNRKSFWGLLPTNIKIQIENNYDDVFNLFLPIEEINWEPENVLFLTIPELLKYNKQLSKLNSLDVFTIENDLISIENKKLLKEVSLDFLMNSSNTEDHLWLKFTGGQSLTHISKEQCELLEVEIPEKFNNFWIKKVTLDKFHIWGNYDWEVLINSFNVENIISVNKDSIPLESDNTFFAKVSAVEEFKSRVIRYNPESLYRSRYWVFQKQLIDQLINDVNPSVLFIQNFQEIEVLRNYFIHLGYYIPDNSISISRRLELLHQSSSKKKLIIAQNNQLATVAKSNYKGSLKFIIDSFDLHENYFSSVNSQYFKKLVFSRDNNSVQNEVDEEIESNKNETKIQSQKSILSDSFFLLKLIEPKVSHIRKTIFEEDADHQLWLLDPRLNDYSSLHKSWKTNIGHLKIWNDNDEYEKAVKEADIHIQSTKPFKEIPYDLDTIKNILKQVFLEDKYNWRDNQIPYLDLILKGEEDQLITLPTGGGKSLLFQAPALFKSTFTNKLTIVVTPLKALMEDQVDALWQKGFFGSVEYLNSDRSSDIQSIYRAIAGGELALLFVTPERFRSRSFNNALNLRIQSDGGLEYAVFDEAHCVSQWGHEFRPDYFNCAKKIQQIKTLSSTEFPLLLFSATVSKKIFNDFNNIFS</sequence>
<feature type="domain" description="Helicase ATP-binding" evidence="7">
    <location>
        <begin position="1232"/>
        <end position="1410"/>
    </location>
</feature>
<keyword evidence="8" id="KW-0547">Nucleotide-binding</keyword>
<feature type="region of interest" description="Disordered" evidence="6">
    <location>
        <begin position="55"/>
        <end position="76"/>
    </location>
</feature>
<dbReference type="SUPFAM" id="SSF53098">
    <property type="entry name" value="Ribonuclease H-like"/>
    <property type="match status" value="1"/>
</dbReference>
<dbReference type="Gene3D" id="3.40.50.300">
    <property type="entry name" value="P-loop containing nucleotide triphosphate hydrolases"/>
    <property type="match status" value="1"/>
</dbReference>
<name>A0ABU2Y1M5_9FLAO</name>
<evidence type="ECO:0000256" key="3">
    <source>
        <dbReference type="ARBA" id="ARBA00023235"/>
    </source>
</evidence>
<dbReference type="InterPro" id="IPR012337">
    <property type="entry name" value="RNaseH-like_sf"/>
</dbReference>
<dbReference type="PANTHER" id="PTHR13710">
    <property type="entry name" value="DNA HELICASE RECQ FAMILY MEMBER"/>
    <property type="match status" value="1"/>
</dbReference>
<evidence type="ECO:0000256" key="6">
    <source>
        <dbReference type="SAM" id="MobiDB-lite"/>
    </source>
</evidence>
<dbReference type="EMBL" id="JAVRHV010000001">
    <property type="protein sequence ID" value="MDT0552114.1"/>
    <property type="molecule type" value="Genomic_DNA"/>
</dbReference>
<dbReference type="RefSeq" id="WP_311591942.1">
    <property type="nucleotide sequence ID" value="NZ_JAVRHV010000001.1"/>
</dbReference>
<comment type="caution">
    <text evidence="8">The sequence shown here is derived from an EMBL/GenBank/DDBJ whole genome shotgun (WGS) entry which is preliminary data.</text>
</comment>
<comment type="similarity">
    <text evidence="1">Belongs to the helicase family. RecQ subfamily.</text>
</comment>
<dbReference type="InterPro" id="IPR027417">
    <property type="entry name" value="P-loop_NTPase"/>
</dbReference>
<evidence type="ECO:0000256" key="1">
    <source>
        <dbReference type="ARBA" id="ARBA00005446"/>
    </source>
</evidence>
<proteinExistence type="inferred from homology"/>
<dbReference type="PROSITE" id="PS51192">
    <property type="entry name" value="HELICASE_ATP_BIND_1"/>
    <property type="match status" value="1"/>
</dbReference>
<comment type="catalytic activity">
    <reaction evidence="4">
        <text>Couples ATP hydrolysis with the unwinding of duplex DNA by translocating in the 3'-5' direction.</text>
        <dbReference type="EC" id="5.6.2.4"/>
    </reaction>
</comment>
<keyword evidence="8" id="KW-0067">ATP-binding</keyword>
<dbReference type="InterPro" id="IPR014001">
    <property type="entry name" value="Helicase_ATP-bd"/>
</dbReference>
<dbReference type="Gene3D" id="3.30.420.10">
    <property type="entry name" value="Ribonuclease H-like superfamily/Ribonuclease H"/>
    <property type="match status" value="1"/>
</dbReference>
<dbReference type="Proteomes" id="UP001252186">
    <property type="component" value="Unassembled WGS sequence"/>
</dbReference>
<protein>
    <recommendedName>
        <fullName evidence="5">DNA 3'-5' helicase</fullName>
        <ecNumber evidence="5">5.6.2.4</ecNumber>
    </recommendedName>
</protein>
<dbReference type="InterPro" id="IPR011545">
    <property type="entry name" value="DEAD/DEAH_box_helicase_dom"/>
</dbReference>
<accession>A0ABU2Y1M5</accession>
<evidence type="ECO:0000256" key="5">
    <source>
        <dbReference type="ARBA" id="ARBA00034808"/>
    </source>
</evidence>
<dbReference type="EC" id="5.6.2.4" evidence="5"/>
<dbReference type="CDD" id="cd17920">
    <property type="entry name" value="DEXHc_RecQ"/>
    <property type="match status" value="1"/>
</dbReference>
<evidence type="ECO:0000256" key="2">
    <source>
        <dbReference type="ARBA" id="ARBA00023125"/>
    </source>
</evidence>
<dbReference type="SMART" id="SM00487">
    <property type="entry name" value="DEXDc"/>
    <property type="match status" value="1"/>
</dbReference>
<keyword evidence="8" id="KW-0347">Helicase</keyword>
<keyword evidence="3" id="KW-0413">Isomerase</keyword>
<dbReference type="Pfam" id="PF00270">
    <property type="entry name" value="DEAD"/>
    <property type="match status" value="1"/>
</dbReference>
<evidence type="ECO:0000259" key="7">
    <source>
        <dbReference type="PROSITE" id="PS51192"/>
    </source>
</evidence>
<keyword evidence="8" id="KW-0378">Hydrolase</keyword>
<evidence type="ECO:0000256" key="4">
    <source>
        <dbReference type="ARBA" id="ARBA00034617"/>
    </source>
</evidence>
<keyword evidence="2" id="KW-0238">DNA-binding</keyword>